<keyword evidence="5" id="KW-1185">Reference proteome</keyword>
<proteinExistence type="predicted"/>
<evidence type="ECO:0008006" key="6">
    <source>
        <dbReference type="Google" id="ProtNLM"/>
    </source>
</evidence>
<evidence type="ECO:0000256" key="1">
    <source>
        <dbReference type="SAM" id="MobiDB-lite"/>
    </source>
</evidence>
<dbReference type="RefSeq" id="XP_005818670.1">
    <property type="nucleotide sequence ID" value="XM_005818613.1"/>
</dbReference>
<dbReference type="AlphaFoldDB" id="L1I747"/>
<evidence type="ECO:0000313" key="4">
    <source>
        <dbReference type="EnsemblProtists" id="EKX31690"/>
    </source>
</evidence>
<accession>L1I747</accession>
<dbReference type="HOGENOM" id="CLU_283199_0_0_1"/>
<gene>
    <name evidence="3" type="ORF">GUITHDRAFT_149136</name>
</gene>
<organism evidence="3">
    <name type="scientific">Guillardia theta (strain CCMP2712)</name>
    <name type="common">Cryptophyte</name>
    <dbReference type="NCBI Taxonomy" id="905079"/>
    <lineage>
        <taxon>Eukaryota</taxon>
        <taxon>Cryptophyceae</taxon>
        <taxon>Pyrenomonadales</taxon>
        <taxon>Geminigeraceae</taxon>
        <taxon>Guillardia</taxon>
    </lineage>
</organism>
<sequence>MRIGGRIMGMLGVVAALTMEGGLGGGGGGGGGGCREQSWSSCMMRVGSGQSLGQGSLRAFQRIGAWRTMLCCMKRECGREVALLRMELELQSMCRCMALRGARNTKQLAKPGLRVRSGMQIGTRHGSIKVGNKGDLLEYKKRKRLKQVRRKQRQEREEILRTKQERKEIGVLTAIALSARLQDEDTLADLRRLNKAGKKCLRDLLVNETAAIEEFERALWIPPRVREASGASESLVALPCDFEDTPENREARREYRRKYNISKHMGLCFEPQQPRSQLEAMVDEDSSEEVSAPDFDQAIYFDRSIFENPEGDKNNPHREGAEWGKKFLESIGAEVASQTSLDMDRPLVFDPLEEGCIIPREKLEDQKYHFEKKLGYRWAQRFPRYREFIKREIRRLDILIPEARPMDVPEDEWVPPRDCVRYLRDGYIPMPAGVSMENNQEEQYSEKMQKGLKHFWDLVHAGKIPKPDLRQTEAEMQDVVEEELKEEDIRRLDEEQEADHAHEQAEERGIPKEKLDRLMELGYNGSTALKVLDWIQDLSEQKIDWTAFAIPELWRNSWQGVKTRRSREVEQRGLHVEEITLSASDRNSEKTITDLVYHFPPRERVKKASPVVGVSYEWLRDLASDNLAQYDETELNSAMFCLDYVARSFFSCPPPPLTEEMMLKPSSGQPRQRRRSQKQDGNQKPAAEAAEDLKALIRYLYSRPRNLQAQPPNSFDSKFPLRHLVSPELGDLLEMLLENGDEQALDVLTDDKCTTKIRASDHNGCLLATEALRDQVKAKIRYIFQKLASSRNCPEELKSKIQEQWLKPSAADKDELANKLDAREVEKMKGRLRHVKRSLADLKRKKRFKMSLGKLERKIITIRIRKFRAEAEKIMAAMAEYFDSIADAKSLSLPPGDTLPCQQHRLEDDDDISWRIFPATSEQIFFDDWTEEEAEKCLWLPAVGVEKHLLPFDIVGSQFFEKFDVQVELDARPHKGKLVKGRGLMEVNLTRELPDAGASQTSTMTLAADEAYDVQEGSPHPLFFWRVRIKGPLKAAREAKEAVLSLLFSPIRTDHIPEEAWEEFLKCREWYYGHRWSIQFHSRYNRKDVFLSNLPKTSQFW</sequence>
<dbReference type="EMBL" id="JH993247">
    <property type="protein sequence ID" value="EKX31690.1"/>
    <property type="molecule type" value="Genomic_DNA"/>
</dbReference>
<reference evidence="3 5" key="1">
    <citation type="journal article" date="2012" name="Nature">
        <title>Algal genomes reveal evolutionary mosaicism and the fate of nucleomorphs.</title>
        <authorList>
            <consortium name="DOE Joint Genome Institute"/>
            <person name="Curtis B.A."/>
            <person name="Tanifuji G."/>
            <person name="Burki F."/>
            <person name="Gruber A."/>
            <person name="Irimia M."/>
            <person name="Maruyama S."/>
            <person name="Arias M.C."/>
            <person name="Ball S.G."/>
            <person name="Gile G.H."/>
            <person name="Hirakawa Y."/>
            <person name="Hopkins J.F."/>
            <person name="Kuo A."/>
            <person name="Rensing S.A."/>
            <person name="Schmutz J."/>
            <person name="Symeonidi A."/>
            <person name="Elias M."/>
            <person name="Eveleigh R.J."/>
            <person name="Herman E.K."/>
            <person name="Klute M.J."/>
            <person name="Nakayama T."/>
            <person name="Obornik M."/>
            <person name="Reyes-Prieto A."/>
            <person name="Armbrust E.V."/>
            <person name="Aves S.J."/>
            <person name="Beiko R.G."/>
            <person name="Coutinho P."/>
            <person name="Dacks J.B."/>
            <person name="Durnford D.G."/>
            <person name="Fast N.M."/>
            <person name="Green B.R."/>
            <person name="Grisdale C.J."/>
            <person name="Hempel F."/>
            <person name="Henrissat B."/>
            <person name="Hoppner M.P."/>
            <person name="Ishida K."/>
            <person name="Kim E."/>
            <person name="Koreny L."/>
            <person name="Kroth P.G."/>
            <person name="Liu Y."/>
            <person name="Malik S.B."/>
            <person name="Maier U.G."/>
            <person name="McRose D."/>
            <person name="Mock T."/>
            <person name="Neilson J.A."/>
            <person name="Onodera N.T."/>
            <person name="Poole A.M."/>
            <person name="Pritham E.J."/>
            <person name="Richards T.A."/>
            <person name="Rocap G."/>
            <person name="Roy S.W."/>
            <person name="Sarai C."/>
            <person name="Schaack S."/>
            <person name="Shirato S."/>
            <person name="Slamovits C.H."/>
            <person name="Spencer D.F."/>
            <person name="Suzuki S."/>
            <person name="Worden A.Z."/>
            <person name="Zauner S."/>
            <person name="Barry K."/>
            <person name="Bell C."/>
            <person name="Bharti A.K."/>
            <person name="Crow J.A."/>
            <person name="Grimwood J."/>
            <person name="Kramer R."/>
            <person name="Lindquist E."/>
            <person name="Lucas S."/>
            <person name="Salamov A."/>
            <person name="McFadden G.I."/>
            <person name="Lane C.E."/>
            <person name="Keeling P.J."/>
            <person name="Gray M.W."/>
            <person name="Grigoriev I.V."/>
            <person name="Archibald J.M."/>
        </authorList>
    </citation>
    <scope>NUCLEOTIDE SEQUENCE</scope>
    <source>
        <strain evidence="3 5">CCMP2712</strain>
    </source>
</reference>
<evidence type="ECO:0000313" key="5">
    <source>
        <dbReference type="Proteomes" id="UP000011087"/>
    </source>
</evidence>
<feature type="region of interest" description="Disordered" evidence="1">
    <location>
        <begin position="658"/>
        <end position="687"/>
    </location>
</feature>
<evidence type="ECO:0000256" key="2">
    <source>
        <dbReference type="SAM" id="SignalP"/>
    </source>
</evidence>
<reference evidence="5" key="2">
    <citation type="submission" date="2012-11" db="EMBL/GenBank/DDBJ databases">
        <authorList>
            <person name="Kuo A."/>
            <person name="Curtis B.A."/>
            <person name="Tanifuji G."/>
            <person name="Burki F."/>
            <person name="Gruber A."/>
            <person name="Irimia M."/>
            <person name="Maruyama S."/>
            <person name="Arias M.C."/>
            <person name="Ball S.G."/>
            <person name="Gile G.H."/>
            <person name="Hirakawa Y."/>
            <person name="Hopkins J.F."/>
            <person name="Rensing S.A."/>
            <person name="Schmutz J."/>
            <person name="Symeonidi A."/>
            <person name="Elias M."/>
            <person name="Eveleigh R.J."/>
            <person name="Herman E.K."/>
            <person name="Klute M.J."/>
            <person name="Nakayama T."/>
            <person name="Obornik M."/>
            <person name="Reyes-Prieto A."/>
            <person name="Armbrust E.V."/>
            <person name="Aves S.J."/>
            <person name="Beiko R.G."/>
            <person name="Coutinho P."/>
            <person name="Dacks J.B."/>
            <person name="Durnford D.G."/>
            <person name="Fast N.M."/>
            <person name="Green B.R."/>
            <person name="Grisdale C."/>
            <person name="Hempe F."/>
            <person name="Henrissat B."/>
            <person name="Hoppner M.P."/>
            <person name="Ishida K.-I."/>
            <person name="Kim E."/>
            <person name="Koreny L."/>
            <person name="Kroth P.G."/>
            <person name="Liu Y."/>
            <person name="Malik S.-B."/>
            <person name="Maier U.G."/>
            <person name="McRose D."/>
            <person name="Mock T."/>
            <person name="Neilson J.A."/>
            <person name="Onodera N.T."/>
            <person name="Poole A.M."/>
            <person name="Pritham E.J."/>
            <person name="Richards T.A."/>
            <person name="Rocap G."/>
            <person name="Roy S.W."/>
            <person name="Sarai C."/>
            <person name="Schaack S."/>
            <person name="Shirato S."/>
            <person name="Slamovits C.H."/>
            <person name="Spencer D.F."/>
            <person name="Suzuki S."/>
            <person name="Worden A.Z."/>
            <person name="Zauner S."/>
            <person name="Barry K."/>
            <person name="Bell C."/>
            <person name="Bharti A.K."/>
            <person name="Crow J.A."/>
            <person name="Grimwood J."/>
            <person name="Kramer R."/>
            <person name="Lindquist E."/>
            <person name="Lucas S."/>
            <person name="Salamov A."/>
            <person name="McFadden G.I."/>
            <person name="Lane C.E."/>
            <person name="Keeling P.J."/>
            <person name="Gray M.W."/>
            <person name="Grigoriev I.V."/>
            <person name="Archibald J.M."/>
        </authorList>
    </citation>
    <scope>NUCLEOTIDE SEQUENCE</scope>
    <source>
        <strain evidence="5">CCMP2712</strain>
    </source>
</reference>
<dbReference type="GeneID" id="17288414"/>
<reference evidence="4" key="3">
    <citation type="submission" date="2015-06" db="UniProtKB">
        <authorList>
            <consortium name="EnsemblProtists"/>
        </authorList>
    </citation>
    <scope>IDENTIFICATION</scope>
</reference>
<keyword evidence="2" id="KW-0732">Signal</keyword>
<dbReference type="PaxDb" id="55529-EKX31690"/>
<name>L1I747_GUITC</name>
<evidence type="ECO:0000313" key="3">
    <source>
        <dbReference type="EMBL" id="EKX31690.1"/>
    </source>
</evidence>
<feature type="signal peptide" evidence="2">
    <location>
        <begin position="1"/>
        <end position="16"/>
    </location>
</feature>
<protein>
    <recommendedName>
        <fullName evidence="6">UBA domain-containing protein</fullName>
    </recommendedName>
</protein>
<feature type="chain" id="PRO_5008769680" description="UBA domain-containing protein" evidence="2">
    <location>
        <begin position="17"/>
        <end position="1101"/>
    </location>
</feature>
<dbReference type="Proteomes" id="UP000011087">
    <property type="component" value="Unassembled WGS sequence"/>
</dbReference>
<dbReference type="PROSITE" id="PS51257">
    <property type="entry name" value="PROKAR_LIPOPROTEIN"/>
    <property type="match status" value="1"/>
</dbReference>
<dbReference type="KEGG" id="gtt:GUITHDRAFT_149136"/>
<dbReference type="EnsemblProtists" id="EKX31690">
    <property type="protein sequence ID" value="EKX31690"/>
    <property type="gene ID" value="GUITHDRAFT_149136"/>
</dbReference>